<evidence type="ECO:0000313" key="2">
    <source>
        <dbReference type="Proteomes" id="UP000031443"/>
    </source>
</evidence>
<dbReference type="Proteomes" id="UP000031443">
    <property type="component" value="Unassembled WGS sequence"/>
</dbReference>
<organism evidence="1 2">
    <name type="scientific">Chelonia mydas</name>
    <name type="common">Green sea-turtle</name>
    <name type="synonym">Chelonia agassizi</name>
    <dbReference type="NCBI Taxonomy" id="8469"/>
    <lineage>
        <taxon>Eukaryota</taxon>
        <taxon>Metazoa</taxon>
        <taxon>Chordata</taxon>
        <taxon>Craniata</taxon>
        <taxon>Vertebrata</taxon>
        <taxon>Euteleostomi</taxon>
        <taxon>Archelosauria</taxon>
        <taxon>Testudinata</taxon>
        <taxon>Testudines</taxon>
        <taxon>Cryptodira</taxon>
        <taxon>Durocryptodira</taxon>
        <taxon>Americhelydia</taxon>
        <taxon>Chelonioidea</taxon>
        <taxon>Cheloniidae</taxon>
        <taxon>Chelonia</taxon>
    </lineage>
</organism>
<accession>M7BU97</accession>
<name>M7BU97_CHEMY</name>
<keyword evidence="2" id="KW-1185">Reference proteome</keyword>
<dbReference type="EMBL" id="KB516917">
    <property type="protein sequence ID" value="EMP39365.1"/>
    <property type="molecule type" value="Genomic_DNA"/>
</dbReference>
<sequence>MSQEIVKKLVALGIHQTHTQRRKWLKTDYRKARDENRTSGNLPSYSLFYEGYDQVLGTAPSTEPPELHNSLVSQDGDLLTPESSIGPDDATKMTLLLKPVPKEALMLEQLQHILGLYSEELFDVSPEKQPAMELTTETEEAEVAPEPGRFLAPCVSLLI</sequence>
<reference evidence="2" key="1">
    <citation type="journal article" date="2013" name="Nat. Genet.">
        <title>The draft genomes of soft-shell turtle and green sea turtle yield insights into the development and evolution of the turtle-specific body plan.</title>
        <authorList>
            <person name="Wang Z."/>
            <person name="Pascual-Anaya J."/>
            <person name="Zadissa A."/>
            <person name="Li W."/>
            <person name="Niimura Y."/>
            <person name="Huang Z."/>
            <person name="Li C."/>
            <person name="White S."/>
            <person name="Xiong Z."/>
            <person name="Fang D."/>
            <person name="Wang B."/>
            <person name="Ming Y."/>
            <person name="Chen Y."/>
            <person name="Zheng Y."/>
            <person name="Kuraku S."/>
            <person name="Pignatelli M."/>
            <person name="Herrero J."/>
            <person name="Beal K."/>
            <person name="Nozawa M."/>
            <person name="Li Q."/>
            <person name="Wang J."/>
            <person name="Zhang H."/>
            <person name="Yu L."/>
            <person name="Shigenobu S."/>
            <person name="Wang J."/>
            <person name="Liu J."/>
            <person name="Flicek P."/>
            <person name="Searle S."/>
            <person name="Wang J."/>
            <person name="Kuratani S."/>
            <person name="Yin Y."/>
            <person name="Aken B."/>
            <person name="Zhang G."/>
            <person name="Irie N."/>
        </authorList>
    </citation>
    <scope>NUCLEOTIDE SEQUENCE [LARGE SCALE GENOMIC DNA]</scope>
</reference>
<gene>
    <name evidence="1" type="ORF">UY3_03417</name>
</gene>
<protein>
    <submittedName>
        <fullName evidence="1">Uncharacterized protein</fullName>
    </submittedName>
</protein>
<proteinExistence type="predicted"/>
<evidence type="ECO:0000313" key="1">
    <source>
        <dbReference type="EMBL" id="EMP39365.1"/>
    </source>
</evidence>
<dbReference type="AlphaFoldDB" id="M7BU97"/>